<name>A0A371EI06_MUCPR</name>
<evidence type="ECO:0000313" key="2">
    <source>
        <dbReference type="Proteomes" id="UP000257109"/>
    </source>
</evidence>
<organism evidence="1 2">
    <name type="scientific">Mucuna pruriens</name>
    <name type="common">Velvet bean</name>
    <name type="synonym">Dolichos pruriens</name>
    <dbReference type="NCBI Taxonomy" id="157652"/>
    <lineage>
        <taxon>Eukaryota</taxon>
        <taxon>Viridiplantae</taxon>
        <taxon>Streptophyta</taxon>
        <taxon>Embryophyta</taxon>
        <taxon>Tracheophyta</taxon>
        <taxon>Spermatophyta</taxon>
        <taxon>Magnoliopsida</taxon>
        <taxon>eudicotyledons</taxon>
        <taxon>Gunneridae</taxon>
        <taxon>Pentapetalae</taxon>
        <taxon>rosids</taxon>
        <taxon>fabids</taxon>
        <taxon>Fabales</taxon>
        <taxon>Fabaceae</taxon>
        <taxon>Papilionoideae</taxon>
        <taxon>50 kb inversion clade</taxon>
        <taxon>NPAAA clade</taxon>
        <taxon>indigoferoid/millettioid clade</taxon>
        <taxon>Phaseoleae</taxon>
        <taxon>Mucuna</taxon>
    </lineage>
</organism>
<proteinExistence type="predicted"/>
<protein>
    <submittedName>
        <fullName evidence="1">Uncharacterized protein</fullName>
    </submittedName>
</protein>
<dbReference type="OrthoDB" id="1934635at2759"/>
<sequence length="177" mass="20444">MEIPKWNYKRPTIHKTYKDFHSSQRRMLNGSVKLRPPSLVLDKSWRQFGLGNVEIGDSTRSQGSGPRGYDSRVHDRSRSIDLVHFLHLHQLMVVNPNNMELTYTSNKRSVVYCQPPSYFSPKAHTTSLMVKDLFHKDIPQGLLQLRGIKHHIDLTLGASLPNNRLAYWANPKESKEI</sequence>
<accession>A0A371EI06</accession>
<reference evidence="1" key="1">
    <citation type="submission" date="2018-05" db="EMBL/GenBank/DDBJ databases">
        <title>Draft genome of Mucuna pruriens seed.</title>
        <authorList>
            <person name="Nnadi N.E."/>
            <person name="Vos R."/>
            <person name="Hasami M.H."/>
            <person name="Devisetty U.K."/>
            <person name="Aguiy J.C."/>
        </authorList>
    </citation>
    <scope>NUCLEOTIDE SEQUENCE [LARGE SCALE GENOMIC DNA]</scope>
    <source>
        <strain evidence="1">JCA_2017</strain>
    </source>
</reference>
<evidence type="ECO:0000313" key="1">
    <source>
        <dbReference type="EMBL" id="RDX65671.1"/>
    </source>
</evidence>
<dbReference type="EMBL" id="QJKJ01013785">
    <property type="protein sequence ID" value="RDX65671.1"/>
    <property type="molecule type" value="Genomic_DNA"/>
</dbReference>
<comment type="caution">
    <text evidence="1">The sequence shown here is derived from an EMBL/GenBank/DDBJ whole genome shotgun (WGS) entry which is preliminary data.</text>
</comment>
<keyword evidence="2" id="KW-1185">Reference proteome</keyword>
<dbReference type="AlphaFoldDB" id="A0A371EI06"/>
<feature type="non-terminal residue" evidence="1">
    <location>
        <position position="1"/>
    </location>
</feature>
<gene>
    <name evidence="1" type="ORF">CR513_55656</name>
</gene>
<dbReference type="Proteomes" id="UP000257109">
    <property type="component" value="Unassembled WGS sequence"/>
</dbReference>